<comment type="subcellular location">
    <subcellularLocation>
        <location evidence="1">Cell membrane</location>
        <topology evidence="1">Multi-pass membrane protein</topology>
    </subcellularLocation>
</comment>
<keyword evidence="5 6" id="KW-0472">Membrane</keyword>
<feature type="transmembrane region" description="Helical" evidence="6">
    <location>
        <begin position="35"/>
        <end position="61"/>
    </location>
</feature>
<proteinExistence type="predicted"/>
<accession>H8Z7H2</accession>
<evidence type="ECO:0000256" key="6">
    <source>
        <dbReference type="SAM" id="Phobius"/>
    </source>
</evidence>
<protein>
    <submittedName>
        <fullName evidence="7">Putative threonine efflux protein</fullName>
    </submittedName>
</protein>
<dbReference type="RefSeq" id="WP_009151305.1">
    <property type="nucleotide sequence ID" value="NZ_CP121471.1"/>
</dbReference>
<sequence length="100" mass="10305">MTVRSLLAGLVLTLGDLKAILFYASIFPLVMPTDQLAAADVVAVMAVTITSVGGVKLLYAFSARKLAKMVQDRRMRRIGQGGAGVLLLGAGGSLIVSTAG</sequence>
<evidence type="ECO:0000256" key="5">
    <source>
        <dbReference type="ARBA" id="ARBA00023136"/>
    </source>
</evidence>
<reference evidence="7 8" key="2">
    <citation type="submission" date="2011-11" db="EMBL/GenBank/DDBJ databases">
        <authorList>
            <consortium name="US DOE Joint Genome Institute"/>
            <person name="Lucas S."/>
            <person name="Han J."/>
            <person name="Lapidus A."/>
            <person name="Cheng J.-F."/>
            <person name="Goodwin L."/>
            <person name="Pitluck S."/>
            <person name="Peters L."/>
            <person name="Ovchinnikova G."/>
            <person name="Zhang X."/>
            <person name="Detter J.C."/>
            <person name="Han C."/>
            <person name="Tapia R."/>
            <person name="Land M."/>
            <person name="Hauser L."/>
            <person name="Kyrpides N."/>
            <person name="Ivanova N."/>
            <person name="Pagani I."/>
            <person name="Vogl K."/>
            <person name="Liu Z."/>
            <person name="Overmann J."/>
            <person name="Frigaard N.-U."/>
            <person name="Bryant D."/>
            <person name="Woyke T."/>
        </authorList>
    </citation>
    <scope>NUCLEOTIDE SEQUENCE [LARGE SCALE GENOMIC DNA]</scope>
    <source>
        <strain evidence="7 8">970</strain>
    </source>
</reference>
<dbReference type="STRING" id="631362.Thi970DRAFT_04573"/>
<feature type="transmembrane region" description="Helical" evidence="6">
    <location>
        <begin position="81"/>
        <end position="99"/>
    </location>
</feature>
<dbReference type="eggNOG" id="COG1280">
    <property type="taxonomic scope" value="Bacteria"/>
</dbReference>
<evidence type="ECO:0000256" key="2">
    <source>
        <dbReference type="ARBA" id="ARBA00022475"/>
    </source>
</evidence>
<dbReference type="GO" id="GO:0005886">
    <property type="term" value="C:plasma membrane"/>
    <property type="evidence" value="ECO:0007669"/>
    <property type="project" value="UniProtKB-SubCell"/>
</dbReference>
<keyword evidence="2" id="KW-1003">Cell membrane</keyword>
<evidence type="ECO:0000256" key="3">
    <source>
        <dbReference type="ARBA" id="ARBA00022692"/>
    </source>
</evidence>
<organism evidence="7 8">
    <name type="scientific">Thiorhodovibrio frisius</name>
    <dbReference type="NCBI Taxonomy" id="631362"/>
    <lineage>
        <taxon>Bacteria</taxon>
        <taxon>Pseudomonadati</taxon>
        <taxon>Pseudomonadota</taxon>
        <taxon>Gammaproteobacteria</taxon>
        <taxon>Chromatiales</taxon>
        <taxon>Chromatiaceae</taxon>
        <taxon>Thiorhodovibrio</taxon>
    </lineage>
</organism>
<name>H8Z7H2_9GAMM</name>
<evidence type="ECO:0000256" key="1">
    <source>
        <dbReference type="ARBA" id="ARBA00004651"/>
    </source>
</evidence>
<dbReference type="InterPro" id="IPR001123">
    <property type="entry name" value="LeuE-type"/>
</dbReference>
<keyword evidence="8" id="KW-1185">Reference proteome</keyword>
<evidence type="ECO:0000313" key="8">
    <source>
        <dbReference type="Proteomes" id="UP000002964"/>
    </source>
</evidence>
<reference evidence="8" key="1">
    <citation type="submission" date="2011-06" db="EMBL/GenBank/DDBJ databases">
        <authorList>
            <consortium name="US DOE Joint Genome Institute (JGI-PGF)"/>
            <person name="Lucas S."/>
            <person name="Han J."/>
            <person name="Lapidus A."/>
            <person name="Cheng J.-F."/>
            <person name="Goodwin L."/>
            <person name="Pitluck S."/>
            <person name="Peters L."/>
            <person name="Land M.L."/>
            <person name="Hauser L."/>
            <person name="Vogl K."/>
            <person name="Liu Z."/>
            <person name="Overmann J."/>
            <person name="Frigaard N.-U."/>
            <person name="Bryant D.A."/>
            <person name="Woyke T.J."/>
        </authorList>
    </citation>
    <scope>NUCLEOTIDE SEQUENCE [LARGE SCALE GENOMIC DNA]</scope>
    <source>
        <strain evidence="8">970</strain>
    </source>
</reference>
<evidence type="ECO:0000313" key="7">
    <source>
        <dbReference type="EMBL" id="EIC20902.1"/>
    </source>
</evidence>
<evidence type="ECO:0000256" key="4">
    <source>
        <dbReference type="ARBA" id="ARBA00022989"/>
    </source>
</evidence>
<dbReference type="Pfam" id="PF01810">
    <property type="entry name" value="LysE"/>
    <property type="match status" value="1"/>
</dbReference>
<dbReference type="EMBL" id="JH603170">
    <property type="protein sequence ID" value="EIC20902.1"/>
    <property type="molecule type" value="Genomic_DNA"/>
</dbReference>
<keyword evidence="4 6" id="KW-1133">Transmembrane helix</keyword>
<gene>
    <name evidence="7" type="ORF">Thi970DRAFT_04573</name>
</gene>
<dbReference type="GO" id="GO:0006865">
    <property type="term" value="P:amino acid transport"/>
    <property type="evidence" value="ECO:0007669"/>
    <property type="project" value="InterPro"/>
</dbReference>
<dbReference type="Proteomes" id="UP000002964">
    <property type="component" value="Unassembled WGS sequence"/>
</dbReference>
<dbReference type="OrthoDB" id="9804822at2"/>
<dbReference type="HOGENOM" id="CLU_189909_0_0_6"/>
<keyword evidence="3 6" id="KW-0812">Transmembrane</keyword>
<dbReference type="AlphaFoldDB" id="H8Z7H2"/>